<dbReference type="GO" id="GO:0016614">
    <property type="term" value="F:oxidoreductase activity, acting on CH-OH group of donors"/>
    <property type="evidence" value="ECO:0007669"/>
    <property type="project" value="InterPro"/>
</dbReference>
<evidence type="ECO:0000256" key="1">
    <source>
        <dbReference type="ARBA" id="ARBA00010790"/>
    </source>
</evidence>
<dbReference type="PANTHER" id="PTHR11552:SF219">
    <property type="entry name" value="GLUCOSE-METHANOL-CHOLINE OXIDOREDUCTASE N-TERMINAL DOMAIN-CONTAINING PROTEIN"/>
    <property type="match status" value="1"/>
</dbReference>
<dbReference type="Proteomes" id="UP000028524">
    <property type="component" value="Unassembled WGS sequence"/>
</dbReference>
<dbReference type="InterPro" id="IPR012132">
    <property type="entry name" value="GMC_OxRdtase"/>
</dbReference>
<reference evidence="5 6" key="1">
    <citation type="journal article" date="2014" name="BMC Genomics">
        <title>Comparative genome sequencing reveals chemotype-specific gene clusters in the toxigenic black mold Stachybotrys.</title>
        <authorList>
            <person name="Semeiks J."/>
            <person name="Borek D."/>
            <person name="Otwinowski Z."/>
            <person name="Grishin N.V."/>
        </authorList>
    </citation>
    <scope>NUCLEOTIDE SEQUENCE [LARGE SCALE GENOMIC DNA]</scope>
    <source>
        <strain evidence="5 6">IBT 40285</strain>
    </source>
</reference>
<dbReference type="PROSITE" id="PS00624">
    <property type="entry name" value="GMC_OXRED_2"/>
    <property type="match status" value="1"/>
</dbReference>
<dbReference type="SUPFAM" id="SSF51905">
    <property type="entry name" value="FAD/NAD(P)-binding domain"/>
    <property type="match status" value="1"/>
</dbReference>
<feature type="active site" description="Proton donor" evidence="2">
    <location>
        <position position="523"/>
    </location>
</feature>
<feature type="binding site" evidence="3">
    <location>
        <position position="240"/>
    </location>
    <ligand>
        <name>FAD</name>
        <dbReference type="ChEBI" id="CHEBI:57692"/>
    </ligand>
</feature>
<dbReference type="Pfam" id="PF05199">
    <property type="entry name" value="GMC_oxred_C"/>
    <property type="match status" value="1"/>
</dbReference>
<dbReference type="Gene3D" id="3.30.560.10">
    <property type="entry name" value="Glucose Oxidase, domain 3"/>
    <property type="match status" value="1"/>
</dbReference>
<dbReference type="EMBL" id="KL659507">
    <property type="protein sequence ID" value="KFA69372.1"/>
    <property type="molecule type" value="Genomic_DNA"/>
</dbReference>
<dbReference type="STRING" id="1283841.A0A084QZI7"/>
<dbReference type="InterPro" id="IPR000172">
    <property type="entry name" value="GMC_OxRdtase_N"/>
</dbReference>
<dbReference type="AlphaFoldDB" id="A0A084QZI7"/>
<dbReference type="HOGENOM" id="CLU_002865_7_2_1"/>
<comment type="cofactor">
    <cofactor evidence="3">
        <name>FAD</name>
        <dbReference type="ChEBI" id="CHEBI:57692"/>
    </cofactor>
</comment>
<evidence type="ECO:0000313" key="5">
    <source>
        <dbReference type="EMBL" id="KFA69372.1"/>
    </source>
</evidence>
<dbReference type="PANTHER" id="PTHR11552">
    <property type="entry name" value="GLUCOSE-METHANOL-CHOLINE GMC OXIDOREDUCTASE"/>
    <property type="match status" value="1"/>
</dbReference>
<dbReference type="OrthoDB" id="269227at2759"/>
<dbReference type="PIRSF" id="PIRSF000137">
    <property type="entry name" value="Alcohol_oxidase"/>
    <property type="match status" value="1"/>
</dbReference>
<accession>A0A084QZI7</accession>
<dbReference type="InterPro" id="IPR007867">
    <property type="entry name" value="GMC_OxRtase_C"/>
</dbReference>
<feature type="active site" description="Proton acceptor" evidence="2">
    <location>
        <position position="566"/>
    </location>
</feature>
<dbReference type="GO" id="GO:0050660">
    <property type="term" value="F:flavin adenine dinucleotide binding"/>
    <property type="evidence" value="ECO:0007669"/>
    <property type="project" value="InterPro"/>
</dbReference>
<protein>
    <recommendedName>
        <fullName evidence="4">Glucose-methanol-choline oxidoreductase N-terminal domain-containing protein</fullName>
    </recommendedName>
</protein>
<evidence type="ECO:0000256" key="3">
    <source>
        <dbReference type="PIRSR" id="PIRSR000137-2"/>
    </source>
</evidence>
<feature type="domain" description="Glucose-methanol-choline oxidoreductase N-terminal" evidence="4">
    <location>
        <begin position="281"/>
        <end position="295"/>
    </location>
</feature>
<evidence type="ECO:0000256" key="2">
    <source>
        <dbReference type="PIRSR" id="PIRSR000137-1"/>
    </source>
</evidence>
<organism evidence="5 6">
    <name type="scientific">Stachybotrys chlorohalonatus (strain IBT 40285)</name>
    <dbReference type="NCBI Taxonomy" id="1283841"/>
    <lineage>
        <taxon>Eukaryota</taxon>
        <taxon>Fungi</taxon>
        <taxon>Dikarya</taxon>
        <taxon>Ascomycota</taxon>
        <taxon>Pezizomycotina</taxon>
        <taxon>Sordariomycetes</taxon>
        <taxon>Hypocreomycetidae</taxon>
        <taxon>Hypocreales</taxon>
        <taxon>Stachybotryaceae</taxon>
        <taxon>Stachybotrys</taxon>
    </lineage>
</organism>
<name>A0A084QZI7_STAC4</name>
<keyword evidence="6" id="KW-1185">Reference proteome</keyword>
<dbReference type="InParanoid" id="A0A084QZI7"/>
<evidence type="ECO:0000259" key="4">
    <source>
        <dbReference type="PROSITE" id="PS00624"/>
    </source>
</evidence>
<keyword evidence="3" id="KW-0274">FAD</keyword>
<proteinExistence type="inferred from homology"/>
<dbReference type="InterPro" id="IPR036188">
    <property type="entry name" value="FAD/NAD-bd_sf"/>
</dbReference>
<comment type="similarity">
    <text evidence="1">Belongs to the GMC oxidoreductase family.</text>
</comment>
<evidence type="ECO:0000313" key="6">
    <source>
        <dbReference type="Proteomes" id="UP000028524"/>
    </source>
</evidence>
<gene>
    <name evidence="5" type="ORF">S40285_08474</name>
</gene>
<dbReference type="OMA" id="RFPWQPQ"/>
<sequence length="589" mass="65072">MWPFLSYPLARIQQIDGHEYDYIIVGGGTAGCVVASRLSEDPTVSVLLVEKGSVDDRWFTRVPLASCANGTYMVRRPTQSGPAAGNHQSQVFAAEAMGGTSRLNAMIYTRGVPAYYDQWAHSGHQSWSWNSVEPHFRKIEHRGAEWPDIETARASPGKVQLRQHKPSSGAFTYLQKAAEAVGLRTEASTNHPTSYAMGYFNLDLTIDSNGQRHSAERAYLPYEVANERRRSLHICTLATVVKLDIPVDSERATGLILQGDPSCMNRHVRVKARREIVLCAGAVCTPQILQLSGLGPSSLLQKHGIPLRQDLPGVGAHLLDHSGFPVWIDVAPQDTFYHMMKSPYQALKQFILYCFFRSGWLKSSFDRAIFFNTAHIDPGKMTVSQADDALDSYRAHNIPNVEIMLLPGNSKPDIYSGHSSITLQTILNQPVSSGTVEIKSTDPATDPDICLGLITEQRDRLVARKALQFALHLAERFVNDSGYPHASSILDGPGSGGAYPGWNNVSKEELDNYIDKYIEPGHHLTSSCRMAKRANGGVVDDELRVYGLSNVRIADASVLPNITPAHPMASIYMIGERCADFIRKTWQQV</sequence>
<dbReference type="SUPFAM" id="SSF54373">
    <property type="entry name" value="FAD-linked reductases, C-terminal domain"/>
    <property type="match status" value="1"/>
</dbReference>
<feature type="binding site" evidence="3">
    <location>
        <position position="100"/>
    </location>
    <ligand>
        <name>FAD</name>
        <dbReference type="ChEBI" id="CHEBI:57692"/>
    </ligand>
</feature>
<dbReference type="Gene3D" id="3.50.50.60">
    <property type="entry name" value="FAD/NAD(P)-binding domain"/>
    <property type="match status" value="1"/>
</dbReference>
<keyword evidence="3" id="KW-0285">Flavoprotein</keyword>
<dbReference type="Pfam" id="PF00732">
    <property type="entry name" value="GMC_oxred_N"/>
    <property type="match status" value="1"/>
</dbReference>